<comment type="similarity">
    <text evidence="1">Belongs to the DapA family.</text>
</comment>
<dbReference type="EMBL" id="QGHD01000003">
    <property type="protein sequence ID" value="PWL03761.1"/>
    <property type="molecule type" value="Genomic_DNA"/>
</dbReference>
<evidence type="ECO:0000256" key="3">
    <source>
        <dbReference type="ARBA" id="ARBA00023270"/>
    </source>
</evidence>
<organism evidence="4 5">
    <name type="scientific">Hallerella porci</name>
    <dbReference type="NCBI Taxonomy" id="1945871"/>
    <lineage>
        <taxon>Bacteria</taxon>
        <taxon>Pseudomonadati</taxon>
        <taxon>Fibrobacterota</taxon>
        <taxon>Fibrobacteria</taxon>
        <taxon>Fibrobacterales</taxon>
        <taxon>Fibrobacteraceae</taxon>
        <taxon>Hallerella</taxon>
    </lineage>
</organism>
<dbReference type="Gene3D" id="3.20.20.70">
    <property type="entry name" value="Aldolase class I"/>
    <property type="match status" value="1"/>
</dbReference>
<reference evidence="4 5" key="1">
    <citation type="submission" date="2018-05" db="EMBL/GenBank/DDBJ databases">
        <title>Animal gut microbial communities from fecal samples from Wisconsin, USA.</title>
        <authorList>
            <person name="Neumann A."/>
        </authorList>
    </citation>
    <scope>NUCLEOTIDE SEQUENCE [LARGE SCALE GENOMIC DNA]</scope>
    <source>
        <strain evidence="4 5">UWS4</strain>
    </source>
</reference>
<evidence type="ECO:0000313" key="4">
    <source>
        <dbReference type="EMBL" id="PWL03761.1"/>
    </source>
</evidence>
<keyword evidence="3" id="KW-0704">Schiff base</keyword>
<protein>
    <submittedName>
        <fullName evidence="4">4-hydroxy-tetrahydrodipicolinate synthase</fullName>
    </submittedName>
</protein>
<dbReference type="PRINTS" id="PR00146">
    <property type="entry name" value="DHPICSNTHASE"/>
</dbReference>
<dbReference type="PANTHER" id="PTHR12128:SF66">
    <property type="entry name" value="4-HYDROXY-2-OXOGLUTARATE ALDOLASE, MITOCHONDRIAL"/>
    <property type="match status" value="1"/>
</dbReference>
<dbReference type="InterPro" id="IPR013785">
    <property type="entry name" value="Aldolase_TIM"/>
</dbReference>
<evidence type="ECO:0000256" key="2">
    <source>
        <dbReference type="ARBA" id="ARBA00023239"/>
    </source>
</evidence>
<sequence>MAKFFTLGAFIRKKCAKKYSFLGIFGEKFPIFVYFYSMQITNASQLRGVFPALFTPLKDDDPKHLKNSIDYKKMGQMIDDVIAAGAAGVLPAVTTGQSATVSPQQHLDIIKFTLDYVDGRVPVIAGAGSNCTRESIEIIENVLKIAPVAVLCVTGYYNNPPQEGLEKHYRTISQETGAKIVIYNVPGRTSSYVHPDTLIRLADDKNIIGLKQAVDFKIGEKYHEDTLRVINETKGKDFAVMSGEDGSFIDILEMGGTGLVSASGNIPEACKIFVDLYNAFQKGDFTKCDDLQDAARDYIETTFCRKNPIPLGTLFNSPLFLPLVSVRETARGDEAEARILKLIREKAPSLLKYHP</sequence>
<dbReference type="InterPro" id="IPR002220">
    <property type="entry name" value="DapA-like"/>
</dbReference>
<dbReference type="SUPFAM" id="SSF51569">
    <property type="entry name" value="Aldolase"/>
    <property type="match status" value="1"/>
</dbReference>
<comment type="caution">
    <text evidence="4">The sequence shown here is derived from an EMBL/GenBank/DDBJ whole genome shotgun (WGS) entry which is preliminary data.</text>
</comment>
<dbReference type="InterPro" id="IPR020625">
    <property type="entry name" value="Schiff_base-form_aldolases_AS"/>
</dbReference>
<keyword evidence="2" id="KW-0456">Lyase</keyword>
<name>A0ABX5LMY2_9BACT</name>
<dbReference type="Proteomes" id="UP000245523">
    <property type="component" value="Unassembled WGS sequence"/>
</dbReference>
<proteinExistence type="inferred from homology"/>
<dbReference type="PANTHER" id="PTHR12128">
    <property type="entry name" value="DIHYDRODIPICOLINATE SYNTHASE"/>
    <property type="match status" value="1"/>
</dbReference>
<evidence type="ECO:0000313" key="5">
    <source>
        <dbReference type="Proteomes" id="UP000245523"/>
    </source>
</evidence>
<dbReference type="Pfam" id="PF00701">
    <property type="entry name" value="DHDPS"/>
    <property type="match status" value="1"/>
</dbReference>
<gene>
    <name evidence="4" type="ORF">B0H50_10353</name>
</gene>
<accession>A0ABX5LMY2</accession>
<dbReference type="SMART" id="SM01130">
    <property type="entry name" value="DHDPS"/>
    <property type="match status" value="1"/>
</dbReference>
<keyword evidence="5" id="KW-1185">Reference proteome</keyword>
<dbReference type="PROSITE" id="PS00666">
    <property type="entry name" value="DHDPS_2"/>
    <property type="match status" value="1"/>
</dbReference>
<evidence type="ECO:0000256" key="1">
    <source>
        <dbReference type="ARBA" id="ARBA00007592"/>
    </source>
</evidence>